<organism evidence="3 4">
    <name type="scientific">Halopenitus persicus</name>
    <dbReference type="NCBI Taxonomy" id="1048396"/>
    <lineage>
        <taxon>Archaea</taxon>
        <taxon>Methanobacteriati</taxon>
        <taxon>Methanobacteriota</taxon>
        <taxon>Stenosarchaea group</taxon>
        <taxon>Halobacteria</taxon>
        <taxon>Halobacteriales</taxon>
        <taxon>Haloferacaceae</taxon>
        <taxon>Halopenitus</taxon>
    </lineage>
</organism>
<sequence>MDPLQFLVPLDWLAVVGPALPFAILVMALANVATRHRAHSKHVEQAADGDSVDRYFPHVFTTVGLVLVSFLFTLVQPTGGAIISVVAATVLLADVFEFEARNVEARNELEIERPKSSIAASSIVVIYAIYYSLVALDATFWSGLFA</sequence>
<protein>
    <recommendedName>
        <fullName evidence="2">DUF7313 domain-containing protein</fullName>
    </recommendedName>
</protein>
<dbReference type="RefSeq" id="WP_021072967.1">
    <property type="nucleotide sequence ID" value="NZ_FNPC01000004.1"/>
</dbReference>
<feature type="domain" description="DUF7313" evidence="2">
    <location>
        <begin position="2"/>
        <end position="143"/>
    </location>
</feature>
<keyword evidence="1" id="KW-0812">Transmembrane</keyword>
<gene>
    <name evidence="3" type="ORF">SAMN05216564_104221</name>
</gene>
<feature type="transmembrane region" description="Helical" evidence="1">
    <location>
        <begin position="12"/>
        <end position="34"/>
    </location>
</feature>
<name>A0A1H3IQ81_9EURY</name>
<dbReference type="EMBL" id="FNPC01000004">
    <property type="protein sequence ID" value="SDY29936.1"/>
    <property type="molecule type" value="Genomic_DNA"/>
</dbReference>
<dbReference type="Pfam" id="PF23995">
    <property type="entry name" value="DUF7313"/>
    <property type="match status" value="1"/>
</dbReference>
<evidence type="ECO:0000313" key="4">
    <source>
        <dbReference type="Proteomes" id="UP000199079"/>
    </source>
</evidence>
<dbReference type="OrthoDB" id="234683at2157"/>
<accession>A0A1H3IQ81</accession>
<evidence type="ECO:0000256" key="1">
    <source>
        <dbReference type="SAM" id="Phobius"/>
    </source>
</evidence>
<dbReference type="InterPro" id="IPR055737">
    <property type="entry name" value="DUF7313"/>
</dbReference>
<dbReference type="GeneID" id="43839262"/>
<reference evidence="4" key="1">
    <citation type="submission" date="2016-10" db="EMBL/GenBank/DDBJ databases">
        <authorList>
            <person name="Varghese N."/>
            <person name="Submissions S."/>
        </authorList>
    </citation>
    <scope>NUCLEOTIDE SEQUENCE [LARGE SCALE GENOMIC DNA]</scope>
    <source>
        <strain evidence="4">DC30,IBRC 10041,KCTC 4046</strain>
    </source>
</reference>
<keyword evidence="1" id="KW-0472">Membrane</keyword>
<proteinExistence type="predicted"/>
<feature type="transmembrane region" description="Helical" evidence="1">
    <location>
        <begin position="55"/>
        <end position="75"/>
    </location>
</feature>
<evidence type="ECO:0000259" key="2">
    <source>
        <dbReference type="Pfam" id="PF23995"/>
    </source>
</evidence>
<keyword evidence="1" id="KW-1133">Transmembrane helix</keyword>
<feature type="transmembrane region" description="Helical" evidence="1">
    <location>
        <begin position="118"/>
        <end position="141"/>
    </location>
</feature>
<dbReference type="Proteomes" id="UP000199079">
    <property type="component" value="Unassembled WGS sequence"/>
</dbReference>
<evidence type="ECO:0000313" key="3">
    <source>
        <dbReference type="EMBL" id="SDY29936.1"/>
    </source>
</evidence>
<keyword evidence="4" id="KW-1185">Reference proteome</keyword>
<dbReference type="AlphaFoldDB" id="A0A1H3IQ81"/>